<dbReference type="AlphaFoldDB" id="A0A0A2F8G7"/>
<proteinExistence type="predicted"/>
<dbReference type="SUPFAM" id="SSF56935">
    <property type="entry name" value="Porins"/>
    <property type="match status" value="1"/>
</dbReference>
<evidence type="ECO:0000313" key="1">
    <source>
        <dbReference type="EMBL" id="KGN84734.1"/>
    </source>
</evidence>
<accession>A0A0A2F8G7</accession>
<evidence type="ECO:0000313" key="2">
    <source>
        <dbReference type="Proteomes" id="UP000030130"/>
    </source>
</evidence>
<dbReference type="STRING" id="111105.HR09_01165"/>
<comment type="caution">
    <text evidence="1">The sequence shown here is derived from an EMBL/GenBank/DDBJ whole genome shotgun (WGS) entry which is preliminary data.</text>
</comment>
<dbReference type="EMBL" id="JRAI01000066">
    <property type="protein sequence ID" value="KGN84734.1"/>
    <property type="molecule type" value="Genomic_DNA"/>
</dbReference>
<organism evidence="1 2">
    <name type="scientific">Porphyromonas gulae</name>
    <dbReference type="NCBI Taxonomy" id="111105"/>
    <lineage>
        <taxon>Bacteria</taxon>
        <taxon>Pseudomonadati</taxon>
        <taxon>Bacteroidota</taxon>
        <taxon>Bacteroidia</taxon>
        <taxon>Bacteroidales</taxon>
        <taxon>Porphyromonadaceae</taxon>
        <taxon>Porphyromonas</taxon>
    </lineage>
</organism>
<name>A0A0A2F8G7_9PORP</name>
<gene>
    <name evidence="1" type="ORF">HR08_08500</name>
</gene>
<sequence>MKLLLTVIFVTFLLSLPLGGQTVVPEWDEYIAEQIESGAIGEDEGAEFLERWMVQKQHPLDINTLTREDLGQFPFLNEFQIRRFLLYRHAHPEGFDSIWVLNEIAGWDRRTCLLLWPMLTVQKRSESAAGSFREILSYARHDVSVHTDAILQRQEGYRPDSRHPYRGDPWGGGLRWSYAMGNRFSIGLTASKDRGEPAFDKRRKGFDSYSAHFFMEGKGAVRAVALGDYRIGMGYGLLVNQASFMGMAYAYPRGGTTLRRAFTYAEDNFMRGAATALAQGRWALTAFYSRKGVDATVTEDGAIKAIYHTGLHRTDAEIARRNAATMTIAGTSVSYTDDRLRLTFNLLHLHWGGLRLLRAVGTKGIASLTDLERFSLVSADYSYLFGQGGTELFGEFAGAANGAVGTINGLRYTHPVGGSYMLVGRYIPADYWSYYRGAFARHSRPGNEWGVMGRAAWELPSDWTVRAFADYYGSFVPRFGRKEKTEAFHWILEGEKSLSALSWSCRIRGTADKRYRRSLAVRLRGRYAFDERWRLMASLQWSRSNSFDGQQQVWQAPTRGKSLALRADYSGGKLLRVCSMDAVAFDTDSFADRLYEAVHNPRHHYSSAFFYGRGVRLGLFVRIAPLPHVEVESRIDHLLRHDTDTIGSAGELIRGQVRTHLLMTVRYR</sequence>
<dbReference type="OrthoDB" id="9766750at2"/>
<dbReference type="eggNOG" id="COG1555">
    <property type="taxonomic scope" value="Bacteria"/>
</dbReference>
<dbReference type="Proteomes" id="UP000030130">
    <property type="component" value="Unassembled WGS sequence"/>
</dbReference>
<reference evidence="1 2" key="1">
    <citation type="submission" date="2014-08" db="EMBL/GenBank/DDBJ databases">
        <title>Porphyromonas gulae strain:COT-052_OH1451 Genome sequencing.</title>
        <authorList>
            <person name="Wallis C."/>
            <person name="Deusch O."/>
            <person name="O'Flynn C."/>
            <person name="Davis I."/>
            <person name="Jospin G."/>
            <person name="Darling A.E."/>
            <person name="Coil D.A."/>
            <person name="Alexiev A."/>
            <person name="Horsfall A."/>
            <person name="Kirkwood N."/>
            <person name="Harris S."/>
            <person name="Eisen J.A."/>
        </authorList>
    </citation>
    <scope>NUCLEOTIDE SEQUENCE [LARGE SCALE GENOMIC DNA]</scope>
    <source>
        <strain evidence="2">COT-052 OH1451</strain>
    </source>
</reference>
<dbReference type="RefSeq" id="WP_039421740.1">
    <property type="nucleotide sequence ID" value="NZ_JRAI01000066.1"/>
</dbReference>
<protein>
    <submittedName>
        <fullName evidence="1">Uncharacterized protein</fullName>
    </submittedName>
</protein>